<keyword evidence="7 9" id="KW-0408">Iron</keyword>
<organism evidence="11 12">
    <name type="scientific">Cyclocybe aegerita</name>
    <name type="common">Black poplar mushroom</name>
    <name type="synonym">Agrocybe aegerita</name>
    <dbReference type="NCBI Taxonomy" id="1973307"/>
    <lineage>
        <taxon>Eukaryota</taxon>
        <taxon>Fungi</taxon>
        <taxon>Dikarya</taxon>
        <taxon>Basidiomycota</taxon>
        <taxon>Agaricomycotina</taxon>
        <taxon>Agaricomycetes</taxon>
        <taxon>Agaricomycetidae</taxon>
        <taxon>Agaricales</taxon>
        <taxon>Agaricineae</taxon>
        <taxon>Bolbitiaceae</taxon>
        <taxon>Cyclocybe</taxon>
    </lineage>
</organism>
<comment type="pathway">
    <text evidence="2">Secondary metabolite biosynthesis.</text>
</comment>
<protein>
    <recommendedName>
        <fullName evidence="13">Cytochrome P450 monooxygenase</fullName>
    </recommendedName>
</protein>
<keyword evidence="5 9" id="KW-0479">Metal-binding</keyword>
<sequence>MLGVLSLAYQTLDWRTVAIGVPAIVVLVHFLSWLIDPHGIRKIPGPLIAKFSDIWLGIVSKNGHRSEVVHQMHQKYGTFVRIAPNHVSIAEPDALGIVYAHGNGALKSDFYDAFVSIRRGVFNTRDRNEHARKRKIVSHIFSQKSVVEFEPQIRVYVGLLIEQWDRLCGLAAKGMSGSDGEGGWKGEGGRLWLDCLPWANYLAFDIVGDLAFGGPFGMLQNAKDSALVPVNQQAAMNSYGGKTSVDVVEIPAVKILNGRGEYSMSMGVLPLWWRPFVKHLPWYSKGQKDVKTLAGIAIMAVARRLSLPTDRVDLLSKLQDGRDNDGNPMGREELTAEALTLLIAGSDTTSNSTCAILYYLARDRRAQDKLHKELDEQLSAEDLTVATGPQVKNLPYMDACINESLRLHSTSALGLPRVVPEGGLTIDDHYFPPGTVLSVPSFSIHRDKRIWGDDVDDFRPERWFEQNQADIQKTFNPFSIGPRACVGRNLAYLELQLIIASIMRRYDIVLESPDQKLETREGFLRKPLGCKIGIKRRDCL</sequence>
<evidence type="ECO:0000256" key="7">
    <source>
        <dbReference type="ARBA" id="ARBA00023004"/>
    </source>
</evidence>
<keyword evidence="4 9" id="KW-0349">Heme</keyword>
<keyword evidence="6 10" id="KW-0560">Oxidoreductase</keyword>
<dbReference type="SUPFAM" id="SSF48264">
    <property type="entry name" value="Cytochrome P450"/>
    <property type="match status" value="1"/>
</dbReference>
<dbReference type="CDD" id="cd11061">
    <property type="entry name" value="CYP67-like"/>
    <property type="match status" value="1"/>
</dbReference>
<evidence type="ECO:0000256" key="6">
    <source>
        <dbReference type="ARBA" id="ARBA00023002"/>
    </source>
</evidence>
<evidence type="ECO:0008006" key="13">
    <source>
        <dbReference type="Google" id="ProtNLM"/>
    </source>
</evidence>
<reference evidence="11 12" key="1">
    <citation type="submission" date="2020-01" db="EMBL/GenBank/DDBJ databases">
        <authorList>
            <person name="Gupta K D."/>
        </authorList>
    </citation>
    <scope>NUCLEOTIDE SEQUENCE [LARGE SCALE GENOMIC DNA]</scope>
</reference>
<dbReference type="Gene3D" id="1.10.630.10">
    <property type="entry name" value="Cytochrome P450"/>
    <property type="match status" value="1"/>
</dbReference>
<dbReference type="GO" id="GO:0020037">
    <property type="term" value="F:heme binding"/>
    <property type="evidence" value="ECO:0007669"/>
    <property type="project" value="InterPro"/>
</dbReference>
<dbReference type="InterPro" id="IPR002401">
    <property type="entry name" value="Cyt_P450_E_grp-I"/>
</dbReference>
<dbReference type="AlphaFoldDB" id="A0A8S0XNY0"/>
<dbReference type="OrthoDB" id="1470350at2759"/>
<evidence type="ECO:0000256" key="4">
    <source>
        <dbReference type="ARBA" id="ARBA00022617"/>
    </source>
</evidence>
<keyword evidence="12" id="KW-1185">Reference proteome</keyword>
<dbReference type="GO" id="GO:0016705">
    <property type="term" value="F:oxidoreductase activity, acting on paired donors, with incorporation or reduction of molecular oxygen"/>
    <property type="evidence" value="ECO:0007669"/>
    <property type="project" value="InterPro"/>
</dbReference>
<evidence type="ECO:0000256" key="10">
    <source>
        <dbReference type="RuleBase" id="RU000461"/>
    </source>
</evidence>
<dbReference type="PRINTS" id="PR00385">
    <property type="entry name" value="P450"/>
</dbReference>
<evidence type="ECO:0000313" key="11">
    <source>
        <dbReference type="EMBL" id="CAA7267283.1"/>
    </source>
</evidence>
<dbReference type="Pfam" id="PF00067">
    <property type="entry name" value="p450"/>
    <property type="match status" value="1"/>
</dbReference>
<dbReference type="InterPro" id="IPR001128">
    <property type="entry name" value="Cyt_P450"/>
</dbReference>
<evidence type="ECO:0000256" key="5">
    <source>
        <dbReference type="ARBA" id="ARBA00022723"/>
    </source>
</evidence>
<evidence type="ECO:0000256" key="9">
    <source>
        <dbReference type="PIRSR" id="PIRSR602401-1"/>
    </source>
</evidence>
<dbReference type="EMBL" id="CACVBS010000058">
    <property type="protein sequence ID" value="CAA7267283.1"/>
    <property type="molecule type" value="Genomic_DNA"/>
</dbReference>
<comment type="caution">
    <text evidence="11">The sequence shown here is derived from an EMBL/GenBank/DDBJ whole genome shotgun (WGS) entry which is preliminary data.</text>
</comment>
<evidence type="ECO:0000256" key="3">
    <source>
        <dbReference type="ARBA" id="ARBA00010617"/>
    </source>
</evidence>
<evidence type="ECO:0000256" key="2">
    <source>
        <dbReference type="ARBA" id="ARBA00005179"/>
    </source>
</evidence>
<accession>A0A8S0XNY0</accession>
<dbReference type="GO" id="GO:0004497">
    <property type="term" value="F:monooxygenase activity"/>
    <property type="evidence" value="ECO:0007669"/>
    <property type="project" value="UniProtKB-KW"/>
</dbReference>
<name>A0A8S0XNY0_CYCAE</name>
<evidence type="ECO:0000256" key="1">
    <source>
        <dbReference type="ARBA" id="ARBA00001971"/>
    </source>
</evidence>
<dbReference type="Proteomes" id="UP000467700">
    <property type="component" value="Unassembled WGS sequence"/>
</dbReference>
<comment type="similarity">
    <text evidence="3 10">Belongs to the cytochrome P450 family.</text>
</comment>
<dbReference type="PANTHER" id="PTHR24305:SF29">
    <property type="entry name" value="BENZOATE-PARA-HYDROXYLASE"/>
    <property type="match status" value="1"/>
</dbReference>
<proteinExistence type="inferred from homology"/>
<keyword evidence="8 10" id="KW-0503">Monooxygenase</keyword>
<dbReference type="PROSITE" id="PS00086">
    <property type="entry name" value="CYTOCHROME_P450"/>
    <property type="match status" value="1"/>
</dbReference>
<comment type="cofactor">
    <cofactor evidence="1 9">
        <name>heme</name>
        <dbReference type="ChEBI" id="CHEBI:30413"/>
    </cofactor>
</comment>
<dbReference type="InterPro" id="IPR036396">
    <property type="entry name" value="Cyt_P450_sf"/>
</dbReference>
<gene>
    <name evidence="11" type="ORF">AAE3_LOCUS9556</name>
</gene>
<dbReference type="PANTHER" id="PTHR24305">
    <property type="entry name" value="CYTOCHROME P450"/>
    <property type="match status" value="1"/>
</dbReference>
<feature type="binding site" description="axial binding residue" evidence="9">
    <location>
        <position position="485"/>
    </location>
    <ligand>
        <name>heme</name>
        <dbReference type="ChEBI" id="CHEBI:30413"/>
    </ligand>
    <ligandPart>
        <name>Fe</name>
        <dbReference type="ChEBI" id="CHEBI:18248"/>
    </ligandPart>
</feature>
<dbReference type="InterPro" id="IPR017972">
    <property type="entry name" value="Cyt_P450_CS"/>
</dbReference>
<evidence type="ECO:0000256" key="8">
    <source>
        <dbReference type="ARBA" id="ARBA00023033"/>
    </source>
</evidence>
<evidence type="ECO:0000313" key="12">
    <source>
        <dbReference type="Proteomes" id="UP000467700"/>
    </source>
</evidence>
<dbReference type="GO" id="GO:0005506">
    <property type="term" value="F:iron ion binding"/>
    <property type="evidence" value="ECO:0007669"/>
    <property type="project" value="InterPro"/>
</dbReference>
<dbReference type="InterPro" id="IPR050121">
    <property type="entry name" value="Cytochrome_P450_monoxygenase"/>
</dbReference>
<dbReference type="PRINTS" id="PR00463">
    <property type="entry name" value="EP450I"/>
</dbReference>